<evidence type="ECO:0000313" key="3">
    <source>
        <dbReference type="EMBL" id="THU36950.1"/>
    </source>
</evidence>
<feature type="region of interest" description="Disordered" evidence="1">
    <location>
        <begin position="43"/>
        <end position="85"/>
    </location>
</feature>
<name>A0A4S8HNJ7_9BACT</name>
<keyword evidence="2" id="KW-0472">Membrane</keyword>
<dbReference type="RefSeq" id="WP_136578626.1">
    <property type="nucleotide sequence ID" value="NZ_STFF01000005.1"/>
</dbReference>
<dbReference type="AlphaFoldDB" id="A0A4S8HNJ7"/>
<gene>
    <name evidence="3" type="ORF">FAM09_18485</name>
</gene>
<feature type="compositionally biased region" description="Low complexity" evidence="1">
    <location>
        <begin position="44"/>
        <end position="56"/>
    </location>
</feature>
<feature type="compositionally biased region" description="Polar residues" evidence="1">
    <location>
        <begin position="57"/>
        <end position="69"/>
    </location>
</feature>
<evidence type="ECO:0008006" key="5">
    <source>
        <dbReference type="Google" id="ProtNLM"/>
    </source>
</evidence>
<dbReference type="InterPro" id="IPR032272">
    <property type="entry name" value="DUF4834"/>
</dbReference>
<evidence type="ECO:0000256" key="2">
    <source>
        <dbReference type="SAM" id="Phobius"/>
    </source>
</evidence>
<dbReference type="EMBL" id="STFF01000005">
    <property type="protein sequence ID" value="THU36950.1"/>
    <property type="molecule type" value="Genomic_DNA"/>
</dbReference>
<proteinExistence type="predicted"/>
<accession>A0A4S8HNJ7</accession>
<keyword evidence="2" id="KW-0812">Transmembrane</keyword>
<evidence type="ECO:0000256" key="1">
    <source>
        <dbReference type="SAM" id="MobiDB-lite"/>
    </source>
</evidence>
<reference evidence="3 4" key="1">
    <citation type="submission" date="2019-04" db="EMBL/GenBank/DDBJ databases">
        <title>Niastella caeni sp. nov., isolated from activated sludge.</title>
        <authorList>
            <person name="Sheng M."/>
        </authorList>
    </citation>
    <scope>NUCLEOTIDE SEQUENCE [LARGE SCALE GENOMIC DNA]</scope>
    <source>
        <strain evidence="3 4">HX-2-15</strain>
    </source>
</reference>
<sequence>MSLTRILLYILLAYFLYKFVFRFLVPVIQMSWRMRRQIKEFQRQHQQQQDPLQQQTTEAKQSTSNNATAKQPKAGEYIDFEEVKQ</sequence>
<comment type="caution">
    <text evidence="3">The sequence shown here is derived from an EMBL/GenBank/DDBJ whole genome shotgun (WGS) entry which is preliminary data.</text>
</comment>
<evidence type="ECO:0000313" key="4">
    <source>
        <dbReference type="Proteomes" id="UP000306918"/>
    </source>
</evidence>
<protein>
    <recommendedName>
        <fullName evidence="5">DUF4834 family protein</fullName>
    </recommendedName>
</protein>
<keyword evidence="4" id="KW-1185">Reference proteome</keyword>
<dbReference type="Pfam" id="PF16118">
    <property type="entry name" value="DUF4834"/>
    <property type="match status" value="1"/>
</dbReference>
<organism evidence="3 4">
    <name type="scientific">Niastella caeni</name>
    <dbReference type="NCBI Taxonomy" id="2569763"/>
    <lineage>
        <taxon>Bacteria</taxon>
        <taxon>Pseudomonadati</taxon>
        <taxon>Bacteroidota</taxon>
        <taxon>Chitinophagia</taxon>
        <taxon>Chitinophagales</taxon>
        <taxon>Chitinophagaceae</taxon>
        <taxon>Niastella</taxon>
    </lineage>
</organism>
<dbReference type="Proteomes" id="UP000306918">
    <property type="component" value="Unassembled WGS sequence"/>
</dbReference>
<feature type="transmembrane region" description="Helical" evidence="2">
    <location>
        <begin position="6"/>
        <end position="25"/>
    </location>
</feature>
<keyword evidence="2" id="KW-1133">Transmembrane helix</keyword>